<proteinExistence type="predicted"/>
<dbReference type="Proteomes" id="UP001168528">
    <property type="component" value="Unassembled WGS sequence"/>
</dbReference>
<comment type="caution">
    <text evidence="3">The sequence shown here is derived from an EMBL/GenBank/DDBJ whole genome shotgun (WGS) entry which is preliminary data.</text>
</comment>
<evidence type="ECO:0000259" key="2">
    <source>
        <dbReference type="Pfam" id="PF13568"/>
    </source>
</evidence>
<evidence type="ECO:0000313" key="4">
    <source>
        <dbReference type="Proteomes" id="UP001168528"/>
    </source>
</evidence>
<accession>A0ABT8RDX2</accession>
<evidence type="ECO:0000313" key="3">
    <source>
        <dbReference type="EMBL" id="MDO1449398.1"/>
    </source>
</evidence>
<feature type="signal peptide" evidence="1">
    <location>
        <begin position="1"/>
        <end position="20"/>
    </location>
</feature>
<evidence type="ECO:0000256" key="1">
    <source>
        <dbReference type="SAM" id="SignalP"/>
    </source>
</evidence>
<gene>
    <name evidence="3" type="ORF">Q0590_24195</name>
</gene>
<dbReference type="EMBL" id="JAUKPO010000018">
    <property type="protein sequence ID" value="MDO1449398.1"/>
    <property type="molecule type" value="Genomic_DNA"/>
</dbReference>
<protein>
    <submittedName>
        <fullName evidence="3">Porin family protein</fullName>
    </submittedName>
</protein>
<dbReference type="Pfam" id="PF13568">
    <property type="entry name" value="OMP_b-brl_2"/>
    <property type="match status" value="1"/>
</dbReference>
<dbReference type="InterPro" id="IPR025665">
    <property type="entry name" value="Beta-barrel_OMP_2"/>
</dbReference>
<sequence>MKTNIILSAICLMMSFTAYSQQDEKASVFSIIPQTGFNLSRLTSDAADGVRIGYQFGVSTRIGRRLYAQPGFYWMRQNPRFIGGDPIGGGNDITEEFTISGFQIKGLAGYKVVDTRIFKLRAQAGPAFSWVSGVKDNRFELEKEDFKSSIWGAEVGGGIDLFFLTLDVNYEFGISKVFNSISDARNNVLFITLGARLDF</sequence>
<keyword evidence="4" id="KW-1185">Reference proteome</keyword>
<name>A0ABT8RDX2_9BACT</name>
<keyword evidence="1" id="KW-0732">Signal</keyword>
<dbReference type="RefSeq" id="WP_302040197.1">
    <property type="nucleotide sequence ID" value="NZ_JAUKPO010000018.1"/>
</dbReference>
<organism evidence="3 4">
    <name type="scientific">Rhodocytophaga aerolata</name>
    <dbReference type="NCBI Taxonomy" id="455078"/>
    <lineage>
        <taxon>Bacteria</taxon>
        <taxon>Pseudomonadati</taxon>
        <taxon>Bacteroidota</taxon>
        <taxon>Cytophagia</taxon>
        <taxon>Cytophagales</taxon>
        <taxon>Rhodocytophagaceae</taxon>
        <taxon>Rhodocytophaga</taxon>
    </lineage>
</organism>
<feature type="domain" description="Outer membrane protein beta-barrel" evidence="2">
    <location>
        <begin position="24"/>
        <end position="179"/>
    </location>
</feature>
<reference evidence="3" key="1">
    <citation type="submission" date="2023-07" db="EMBL/GenBank/DDBJ databases">
        <title>The genome sequence of Rhodocytophaga aerolata KACC 12507.</title>
        <authorList>
            <person name="Zhang X."/>
        </authorList>
    </citation>
    <scope>NUCLEOTIDE SEQUENCE</scope>
    <source>
        <strain evidence="3">KACC 12507</strain>
    </source>
</reference>
<feature type="chain" id="PRO_5045290346" evidence="1">
    <location>
        <begin position="21"/>
        <end position="199"/>
    </location>
</feature>